<dbReference type="AlphaFoldDB" id="A0A9N9HRK1"/>
<feature type="non-terminal residue" evidence="1">
    <location>
        <position position="1"/>
    </location>
</feature>
<accession>A0A9N9HRK1</accession>
<reference evidence="1" key="1">
    <citation type="submission" date="2021-06" db="EMBL/GenBank/DDBJ databases">
        <authorList>
            <person name="Kallberg Y."/>
            <person name="Tangrot J."/>
            <person name="Rosling A."/>
        </authorList>
    </citation>
    <scope>NUCLEOTIDE SEQUENCE</scope>
    <source>
        <strain evidence="1">MT106</strain>
    </source>
</reference>
<keyword evidence="2" id="KW-1185">Reference proteome</keyword>
<evidence type="ECO:0000313" key="1">
    <source>
        <dbReference type="EMBL" id="CAG8701889.1"/>
    </source>
</evidence>
<evidence type="ECO:0000313" key="2">
    <source>
        <dbReference type="Proteomes" id="UP000789831"/>
    </source>
</evidence>
<organism evidence="1 2">
    <name type="scientific">Ambispora gerdemannii</name>
    <dbReference type="NCBI Taxonomy" id="144530"/>
    <lineage>
        <taxon>Eukaryota</taxon>
        <taxon>Fungi</taxon>
        <taxon>Fungi incertae sedis</taxon>
        <taxon>Mucoromycota</taxon>
        <taxon>Glomeromycotina</taxon>
        <taxon>Glomeromycetes</taxon>
        <taxon>Archaeosporales</taxon>
        <taxon>Ambisporaceae</taxon>
        <taxon>Ambispora</taxon>
    </lineage>
</organism>
<sequence>VAKEYGPLWCKKLGIGGRILSKESKEKNLNEYNNSRETKASGKLKATDYIEIDGEAGKSQQTKQMNSFVNEYSFFRMFGGLEESYHESGMSGWINSLNDYQKWAVAEYTDINSIFDILDQERRSKVAVALTKRIVESK</sequence>
<protein>
    <submittedName>
        <fullName evidence="1">7492_t:CDS:1</fullName>
    </submittedName>
</protein>
<dbReference type="EMBL" id="CAJVPL010018392">
    <property type="protein sequence ID" value="CAG8701889.1"/>
    <property type="molecule type" value="Genomic_DNA"/>
</dbReference>
<dbReference type="OrthoDB" id="2387130at2759"/>
<dbReference type="Proteomes" id="UP000789831">
    <property type="component" value="Unassembled WGS sequence"/>
</dbReference>
<name>A0A9N9HRK1_9GLOM</name>
<comment type="caution">
    <text evidence="1">The sequence shown here is derived from an EMBL/GenBank/DDBJ whole genome shotgun (WGS) entry which is preliminary data.</text>
</comment>
<feature type="non-terminal residue" evidence="1">
    <location>
        <position position="138"/>
    </location>
</feature>
<gene>
    <name evidence="1" type="ORF">AGERDE_LOCUS13554</name>
</gene>
<proteinExistence type="predicted"/>